<dbReference type="PANTHER" id="PTHR30143">
    <property type="entry name" value="ACID HYDRATASE"/>
    <property type="match status" value="1"/>
</dbReference>
<dbReference type="InterPro" id="IPR050772">
    <property type="entry name" value="Hydratase-Decarb/MhpD_sf"/>
</dbReference>
<reference evidence="1 2" key="1">
    <citation type="submission" date="2020-03" db="EMBL/GenBank/DDBJ databases">
        <title>Rubrivivax benzoatilyticus JA2 (sequenced after 10 years sub-culturing).</title>
        <authorList>
            <person name="Gupta D."/>
            <person name="Chintalapati S."/>
            <person name="Chintalapati V.R."/>
        </authorList>
    </citation>
    <scope>NUCLEOTIDE SEQUENCE [LARGE SCALE GENOMIC DNA]</scope>
    <source>
        <strain evidence="1 2">JA2-Mal</strain>
    </source>
</reference>
<sequence length="265" mass="27653">MRPALQDLAARLARAEVEGTQVPAELPGAGQLTGLADAEQVQDAVLGALGMVAASFKLGASTYGAQRALGLPRAFLAPLPAYRSLQGPSKLPWSALRQHGVECELAAALRPPTPAERALLREAPSPASLRLAESLVQSCHSAIEIPQTRFRALGAAGPLALVADNGAAGWTIVGAAGDPGLLQKPCIGRLHVDGTLVAEGDDRAFAMDPLRLLQQFLHQAEARGLLPEHATTVLLGSVTPYHALPGPCRVQARFEGLPGVELDFC</sequence>
<dbReference type="Proteomes" id="UP000802098">
    <property type="component" value="Unassembled WGS sequence"/>
</dbReference>
<evidence type="ECO:0008006" key="3">
    <source>
        <dbReference type="Google" id="ProtNLM"/>
    </source>
</evidence>
<dbReference type="Gene3D" id="3.90.850.10">
    <property type="entry name" value="Fumarylacetoacetase-like, C-terminal domain"/>
    <property type="match status" value="1"/>
</dbReference>
<evidence type="ECO:0000313" key="1">
    <source>
        <dbReference type="EMBL" id="NHK97933.1"/>
    </source>
</evidence>
<protein>
    <recommendedName>
        <fullName evidence="3">Hydratase</fullName>
    </recommendedName>
</protein>
<name>A0ABX0HWK2_9BURK</name>
<accession>A0ABX0HWK2</accession>
<comment type="caution">
    <text evidence="1">The sequence shown here is derived from an EMBL/GenBank/DDBJ whole genome shotgun (WGS) entry which is preliminary data.</text>
</comment>
<gene>
    <name evidence="1" type="ORF">G7087_06050</name>
</gene>
<dbReference type="PANTHER" id="PTHR30143:SF0">
    <property type="entry name" value="2-KETO-4-PENTENOATE HYDRATASE"/>
    <property type="match status" value="1"/>
</dbReference>
<proteinExistence type="predicted"/>
<dbReference type="RefSeq" id="WP_009856533.1">
    <property type="nucleotide sequence ID" value="NZ_JAAOCD010000002.1"/>
</dbReference>
<organism evidence="1 2">
    <name type="scientific">Rubrivivax benzoatilyticus</name>
    <dbReference type="NCBI Taxonomy" id="316997"/>
    <lineage>
        <taxon>Bacteria</taxon>
        <taxon>Pseudomonadati</taxon>
        <taxon>Pseudomonadota</taxon>
        <taxon>Betaproteobacteria</taxon>
        <taxon>Burkholderiales</taxon>
        <taxon>Sphaerotilaceae</taxon>
        <taxon>Rubrivivax</taxon>
    </lineage>
</organism>
<dbReference type="SUPFAM" id="SSF56529">
    <property type="entry name" value="FAH"/>
    <property type="match status" value="1"/>
</dbReference>
<keyword evidence="2" id="KW-1185">Reference proteome</keyword>
<evidence type="ECO:0000313" key="2">
    <source>
        <dbReference type="Proteomes" id="UP000802098"/>
    </source>
</evidence>
<dbReference type="EMBL" id="JAAOCD010000002">
    <property type="protein sequence ID" value="NHK97933.1"/>
    <property type="molecule type" value="Genomic_DNA"/>
</dbReference>
<dbReference type="InterPro" id="IPR036663">
    <property type="entry name" value="Fumarylacetoacetase_C_sf"/>
</dbReference>